<sequence length="68" mass="7790">MTRCEQIIRECMIACGWQAHEADTAIEDLKREAIESDSAWEQEVNNLRNSVGEAEKALHDVLYNLRNA</sequence>
<gene>
    <name evidence="1" type="primary">35</name>
    <name evidence="1" type="ORF">SEA_LUKECAGE_35</name>
</gene>
<dbReference type="Proteomes" id="UP000259834">
    <property type="component" value="Segment"/>
</dbReference>
<reference evidence="1 2" key="1">
    <citation type="submission" date="2018-07" db="EMBL/GenBank/DDBJ databases">
        <authorList>
            <person name="Gillick B.D."/>
            <person name="Moore J."/>
            <person name="Davilla D."/>
            <person name="Asghedom D."/>
            <person name="Smith B.R."/>
            <person name="Klug H."/>
            <person name="Hughes L.E."/>
            <person name="Garlena R.A."/>
            <person name="Russell D.A."/>
            <person name="Pope W.H."/>
            <person name="Jacobs-Sera D."/>
            <person name="Hatfull G.F."/>
        </authorList>
    </citation>
    <scope>NUCLEOTIDE SEQUENCE [LARGE SCALE GENOMIC DNA]</scope>
</reference>
<evidence type="ECO:0000313" key="1">
    <source>
        <dbReference type="EMBL" id="AXH69562.1"/>
    </source>
</evidence>
<dbReference type="RefSeq" id="YP_009839960.1">
    <property type="nucleotide sequence ID" value="NC_048723.1"/>
</dbReference>
<accession>A0A345MG81</accession>
<dbReference type="KEGG" id="vg:55610023"/>
<evidence type="ECO:0000313" key="2">
    <source>
        <dbReference type="Proteomes" id="UP000259834"/>
    </source>
</evidence>
<organism evidence="1 2">
    <name type="scientific">Streptomyces phage LukeCage</name>
    <dbReference type="NCBI Taxonomy" id="2283304"/>
    <lineage>
        <taxon>Viruses</taxon>
        <taxon>Duplodnaviria</taxon>
        <taxon>Heunggongvirae</taxon>
        <taxon>Uroviricota</taxon>
        <taxon>Caudoviricetes</taxon>
        <taxon>Stanwilliamsviridae</taxon>
        <taxon>Boydwoodruffvirinae</taxon>
        <taxon>Karimacvirus</taxon>
        <taxon>Karimacvirus lukecage</taxon>
        <taxon>Streptomyces virus LukeCage</taxon>
    </lineage>
</organism>
<protein>
    <submittedName>
        <fullName evidence="1">Uncharacterized protein</fullName>
    </submittedName>
</protein>
<dbReference type="GeneID" id="55610023"/>
<proteinExistence type="predicted"/>
<dbReference type="EMBL" id="MH590597">
    <property type="protein sequence ID" value="AXH69562.1"/>
    <property type="molecule type" value="Genomic_DNA"/>
</dbReference>
<name>A0A345MG81_9CAUD</name>
<keyword evidence="2" id="KW-1185">Reference proteome</keyword>